<dbReference type="AlphaFoldDB" id="A0A5C6U3E2"/>
<reference evidence="2 3" key="1">
    <citation type="submission" date="2019-08" db="EMBL/GenBank/DDBJ databases">
        <authorList>
            <person name="Khan S.A."/>
            <person name="Jeon C.O."/>
            <person name="Jeong S.E."/>
        </authorList>
    </citation>
    <scope>NUCLEOTIDE SEQUENCE [LARGE SCALE GENOMIC DNA]</scope>
    <source>
        <strain evidence="3">IMCC1728</strain>
    </source>
</reference>
<dbReference type="InterPro" id="IPR027417">
    <property type="entry name" value="P-loop_NTPase"/>
</dbReference>
<protein>
    <recommendedName>
        <fullName evidence="4">DNA helicase</fullName>
    </recommendedName>
</protein>
<sequence>MIDADADDGAGRLPAANAPTLARCSTFEDEAQAAAAQVLRHLEQGEHPVALIGLDRQLVRRIRALLERQNVPLADETGWTLSTTRAAAMLMALLRAASPRAGTDTLFDALKALPGWPGVERAATLLAELERACRRRSISRVDALPRAALAPPLAEHVLRIEAALAPLREGRATVAEWLSRLARSLRECGAWEALSADAAGQAVLRALRLDAAAGAAPRGTTPRARRAWGSMASWPGPRRCSKVPASPRLSRRPMRSAWSSRRWRAPCCDLSRPSSARAPTIAISAHLRPRIRCSPMPSSWR</sequence>
<gene>
    <name evidence="2" type="ORF">FSC37_10775</name>
</gene>
<feature type="region of interest" description="Disordered" evidence="1">
    <location>
        <begin position="217"/>
        <end position="248"/>
    </location>
</feature>
<accession>A0A5C6U3E2</accession>
<evidence type="ECO:0000313" key="2">
    <source>
        <dbReference type="EMBL" id="TXC66218.1"/>
    </source>
</evidence>
<evidence type="ECO:0008006" key="4">
    <source>
        <dbReference type="Google" id="ProtNLM"/>
    </source>
</evidence>
<dbReference type="EMBL" id="VOPW01000001">
    <property type="protein sequence ID" value="TXC66218.1"/>
    <property type="molecule type" value="Genomic_DNA"/>
</dbReference>
<keyword evidence="3" id="KW-1185">Reference proteome</keyword>
<evidence type="ECO:0000256" key="1">
    <source>
        <dbReference type="SAM" id="MobiDB-lite"/>
    </source>
</evidence>
<comment type="caution">
    <text evidence="2">The sequence shown here is derived from an EMBL/GenBank/DDBJ whole genome shotgun (WGS) entry which is preliminary data.</text>
</comment>
<dbReference type="Proteomes" id="UP000321832">
    <property type="component" value="Unassembled WGS sequence"/>
</dbReference>
<organism evidence="2 3">
    <name type="scientific">Piscinibacter aquaticus</name>
    <dbReference type="NCBI Taxonomy" id="392597"/>
    <lineage>
        <taxon>Bacteria</taxon>
        <taxon>Pseudomonadati</taxon>
        <taxon>Pseudomonadota</taxon>
        <taxon>Betaproteobacteria</taxon>
        <taxon>Burkholderiales</taxon>
        <taxon>Sphaerotilaceae</taxon>
        <taxon>Piscinibacter</taxon>
    </lineage>
</organism>
<proteinExistence type="predicted"/>
<evidence type="ECO:0000313" key="3">
    <source>
        <dbReference type="Proteomes" id="UP000321832"/>
    </source>
</evidence>
<dbReference type="SUPFAM" id="SSF52540">
    <property type="entry name" value="P-loop containing nucleoside triphosphate hydrolases"/>
    <property type="match status" value="1"/>
</dbReference>
<name>A0A5C6U3E2_9BURK</name>